<dbReference type="InterPro" id="IPR016039">
    <property type="entry name" value="Thiolase-like"/>
</dbReference>
<evidence type="ECO:0000256" key="4">
    <source>
        <dbReference type="ARBA" id="ARBA00023002"/>
    </source>
</evidence>
<dbReference type="SMART" id="SM00825">
    <property type="entry name" value="PKS_KS"/>
    <property type="match status" value="1"/>
</dbReference>
<accession>A0ABR2USN6</accession>
<keyword evidence="1" id="KW-0596">Phosphopantetheine</keyword>
<dbReference type="Proteomes" id="UP001408356">
    <property type="component" value="Unassembled WGS sequence"/>
</dbReference>
<sequence>MTGRVNEEIVVESDDSIAIAGRTRAALGPDWLWTALFSAFALRFSNIYIRKILVFARVSTRERHLPSPAPAYNYISAFITQPTHVGYYRSPHSLIEPALRFDQESFYHPQSDRLSTMPMKGGYFLREDPGAFDPSFFNFSAEVAAGIDPQIRIQLEVVFEALESAGLTLSSVAGSNTSVFTASFTKDYHGLHLRDPMKMSPAFITGNYGAMLANRVSHFFDLKGPFIAIDTGCSTSLMGLHLVAYSLRSRESDCAIVGGACLNLSPDTFVNLSTIQTCGPDGKCFAFDARAQGYGRGDGVSAVIVKRLSSAIRDGDVVRAIVRETASNQDGRTPTTTTPSSDAQRTLIKACYARAGLDSRDTTVFEAHGTGTRVGDLLIEILSLHHPVDWSHPTLLKSVEQVEKVVTNLINIWK</sequence>
<evidence type="ECO:0000313" key="7">
    <source>
        <dbReference type="EMBL" id="KAK9417375.1"/>
    </source>
</evidence>
<gene>
    <name evidence="7" type="ORF">SUNI508_08955</name>
</gene>
<dbReference type="EMBL" id="JARVKF010000399">
    <property type="protein sequence ID" value="KAK9417375.1"/>
    <property type="molecule type" value="Genomic_DNA"/>
</dbReference>
<dbReference type="PROSITE" id="PS52004">
    <property type="entry name" value="KS3_2"/>
    <property type="match status" value="1"/>
</dbReference>
<proteinExistence type="inferred from homology"/>
<dbReference type="SUPFAM" id="SSF53901">
    <property type="entry name" value="Thiolase-like"/>
    <property type="match status" value="1"/>
</dbReference>
<keyword evidence="3 5" id="KW-0808">Transferase</keyword>
<dbReference type="Gene3D" id="3.40.47.10">
    <property type="match status" value="1"/>
</dbReference>
<protein>
    <recommendedName>
        <fullName evidence="6">Ketosynthase family 3 (KS3) domain-containing protein</fullName>
    </recommendedName>
</protein>
<dbReference type="PANTHER" id="PTHR43775:SF29">
    <property type="entry name" value="ASPERFURANONE POLYKETIDE SYNTHASE AFOG-RELATED"/>
    <property type="match status" value="1"/>
</dbReference>
<dbReference type="CDD" id="cd00833">
    <property type="entry name" value="PKS"/>
    <property type="match status" value="1"/>
</dbReference>
<evidence type="ECO:0000259" key="6">
    <source>
        <dbReference type="PROSITE" id="PS52004"/>
    </source>
</evidence>
<dbReference type="Pfam" id="PF00109">
    <property type="entry name" value="ketoacyl-synt"/>
    <property type="match status" value="1"/>
</dbReference>
<dbReference type="InterPro" id="IPR014030">
    <property type="entry name" value="Ketoacyl_synth_N"/>
</dbReference>
<comment type="caution">
    <text evidence="7">The sequence shown here is derived from an EMBL/GenBank/DDBJ whole genome shotgun (WGS) entry which is preliminary data.</text>
</comment>
<keyword evidence="4" id="KW-0560">Oxidoreductase</keyword>
<evidence type="ECO:0000313" key="8">
    <source>
        <dbReference type="Proteomes" id="UP001408356"/>
    </source>
</evidence>
<organism evidence="7 8">
    <name type="scientific">Seiridium unicorne</name>
    <dbReference type="NCBI Taxonomy" id="138068"/>
    <lineage>
        <taxon>Eukaryota</taxon>
        <taxon>Fungi</taxon>
        <taxon>Dikarya</taxon>
        <taxon>Ascomycota</taxon>
        <taxon>Pezizomycotina</taxon>
        <taxon>Sordariomycetes</taxon>
        <taxon>Xylariomycetidae</taxon>
        <taxon>Amphisphaeriales</taxon>
        <taxon>Sporocadaceae</taxon>
        <taxon>Seiridium</taxon>
    </lineage>
</organism>
<keyword evidence="2" id="KW-0597">Phosphoprotein</keyword>
<evidence type="ECO:0000256" key="2">
    <source>
        <dbReference type="ARBA" id="ARBA00022553"/>
    </source>
</evidence>
<name>A0ABR2USN6_9PEZI</name>
<comment type="similarity">
    <text evidence="5">Belongs to the thiolase-like superfamily. Beta-ketoacyl-ACP synthases family.</text>
</comment>
<dbReference type="InterPro" id="IPR020841">
    <property type="entry name" value="PKS_Beta-ketoAc_synthase_dom"/>
</dbReference>
<dbReference type="InterPro" id="IPR050091">
    <property type="entry name" value="PKS_NRPS_Biosynth_Enz"/>
</dbReference>
<dbReference type="InterPro" id="IPR018201">
    <property type="entry name" value="Ketoacyl_synth_AS"/>
</dbReference>
<evidence type="ECO:0000256" key="3">
    <source>
        <dbReference type="ARBA" id="ARBA00022679"/>
    </source>
</evidence>
<feature type="domain" description="Ketosynthase family 3 (KS3)" evidence="6">
    <location>
        <begin position="50"/>
        <end position="414"/>
    </location>
</feature>
<evidence type="ECO:0000256" key="5">
    <source>
        <dbReference type="RuleBase" id="RU003694"/>
    </source>
</evidence>
<dbReference type="PROSITE" id="PS00606">
    <property type="entry name" value="KS3_1"/>
    <property type="match status" value="1"/>
</dbReference>
<reference evidence="7 8" key="1">
    <citation type="journal article" date="2024" name="J. Plant Pathol.">
        <title>Sequence and assembly of the genome of Seiridium unicorne, isolate CBS 538.82, causal agent of cypress canker disease.</title>
        <authorList>
            <person name="Scali E."/>
            <person name="Rocca G.D."/>
            <person name="Danti R."/>
            <person name="Garbelotto M."/>
            <person name="Barberini S."/>
            <person name="Baroncelli R."/>
            <person name="Emiliani G."/>
        </authorList>
    </citation>
    <scope>NUCLEOTIDE SEQUENCE [LARGE SCALE GENOMIC DNA]</scope>
    <source>
        <strain evidence="7 8">BM-138-508</strain>
    </source>
</reference>
<dbReference type="PANTHER" id="PTHR43775">
    <property type="entry name" value="FATTY ACID SYNTHASE"/>
    <property type="match status" value="1"/>
</dbReference>
<evidence type="ECO:0000256" key="1">
    <source>
        <dbReference type="ARBA" id="ARBA00022450"/>
    </source>
</evidence>
<dbReference type="Pfam" id="PF02801">
    <property type="entry name" value="Ketoacyl-synt_C"/>
    <property type="match status" value="1"/>
</dbReference>
<keyword evidence="8" id="KW-1185">Reference proteome</keyword>
<dbReference type="InterPro" id="IPR014031">
    <property type="entry name" value="Ketoacyl_synth_C"/>
</dbReference>